<dbReference type="EMBL" id="BIXY01000008">
    <property type="protein sequence ID" value="GCF07252.1"/>
    <property type="molecule type" value="Genomic_DNA"/>
</dbReference>
<dbReference type="Gene3D" id="2.60.120.560">
    <property type="entry name" value="Exo-inulinase, domain 1"/>
    <property type="match status" value="1"/>
</dbReference>
<evidence type="ECO:0000256" key="1">
    <source>
        <dbReference type="SAM" id="MobiDB-lite"/>
    </source>
</evidence>
<keyword evidence="4" id="KW-1185">Reference proteome</keyword>
<feature type="transmembrane region" description="Helical" evidence="2">
    <location>
        <begin position="215"/>
        <end position="235"/>
    </location>
</feature>
<feature type="region of interest" description="Disordered" evidence="1">
    <location>
        <begin position="1"/>
        <end position="60"/>
    </location>
</feature>
<keyword evidence="2" id="KW-0812">Transmembrane</keyword>
<dbReference type="RefSeq" id="WP_149400287.1">
    <property type="nucleotide sequence ID" value="NZ_BIXY01000008.1"/>
</dbReference>
<keyword evidence="2" id="KW-0472">Membrane</keyword>
<evidence type="ECO:0000256" key="2">
    <source>
        <dbReference type="SAM" id="Phobius"/>
    </source>
</evidence>
<accession>A0A5A5T767</accession>
<sequence length="490" mass="51241">MSTNQPPFPGYPGQQGPTVPESTKSTKQLFPPRLNLGLGTGQPGSLPGNPPRSDASPFQDIYPPYQAAPPAGAYAPDRAMEDVTVPFNAGGSPGNFFGGKGPLQSSPSQFGNPQAGIFAPGTRTPTGQLAAPGMRIPTGQLGNSATGAQMGEYSGNTGMLTLNQAVKVVRIPVAGKPGEFKTGILPVITPPSSGALPPPSANSTFASKSRRNGKLILLLALIFLVIVGSGSYYLLHIAGSASTTTSGNGHSTTGGKGQGSSANVAATAAAQATATTAASISSRLIVRDSLASLSRNWSNGEFNQINYAFKGGAYHIRQDGQYFGYALMPSIEVPTSYTYNLTMQNITYDANNVNNLSFYGMIFNFKSYGSGSNQKSTFYILRVNNGENITYELDKYDDRNLGANDSPWSQLFPDKNNAAGIGKGNGNEFRGPHQKNDYSVSDNNGTFTLSVNGIKVGTIKDTSFSGGSIGMGVSQTKSEAAFSNLELLSN</sequence>
<evidence type="ECO:0000313" key="3">
    <source>
        <dbReference type="EMBL" id="GCF07252.1"/>
    </source>
</evidence>
<proteinExistence type="predicted"/>
<comment type="caution">
    <text evidence="3">The sequence shown here is derived from an EMBL/GenBank/DDBJ whole genome shotgun (WGS) entry which is preliminary data.</text>
</comment>
<evidence type="ECO:0000313" key="4">
    <source>
        <dbReference type="Proteomes" id="UP000322530"/>
    </source>
</evidence>
<dbReference type="AlphaFoldDB" id="A0A5A5T767"/>
<gene>
    <name evidence="3" type="ORF">KDI_08160</name>
</gene>
<reference evidence="3 4" key="1">
    <citation type="submission" date="2019-01" db="EMBL/GenBank/DDBJ databases">
        <title>Draft genome sequence of Dictyobacter sp. Uno17.</title>
        <authorList>
            <person name="Wang C.M."/>
            <person name="Zheng Y."/>
            <person name="Sakai Y."/>
            <person name="Abe K."/>
            <person name="Yokota A."/>
            <person name="Yabe S."/>
        </authorList>
    </citation>
    <scope>NUCLEOTIDE SEQUENCE [LARGE SCALE GENOMIC DNA]</scope>
    <source>
        <strain evidence="3 4">Uno17</strain>
    </source>
</reference>
<organism evidence="3 4">
    <name type="scientific">Dictyobacter arantiisoli</name>
    <dbReference type="NCBI Taxonomy" id="2014874"/>
    <lineage>
        <taxon>Bacteria</taxon>
        <taxon>Bacillati</taxon>
        <taxon>Chloroflexota</taxon>
        <taxon>Ktedonobacteria</taxon>
        <taxon>Ktedonobacterales</taxon>
        <taxon>Dictyobacteraceae</taxon>
        <taxon>Dictyobacter</taxon>
    </lineage>
</organism>
<keyword evidence="2" id="KW-1133">Transmembrane helix</keyword>
<dbReference type="Proteomes" id="UP000322530">
    <property type="component" value="Unassembled WGS sequence"/>
</dbReference>
<protein>
    <submittedName>
        <fullName evidence="3">Uncharacterized protein</fullName>
    </submittedName>
</protein>
<feature type="compositionally biased region" description="Pro residues" evidence="1">
    <location>
        <begin position="1"/>
        <end position="10"/>
    </location>
</feature>
<name>A0A5A5T767_9CHLR</name>